<dbReference type="AlphaFoldDB" id="G0QZE6"/>
<organism evidence="1 2">
    <name type="scientific">Ichthyophthirius multifiliis</name>
    <name type="common">White spot disease agent</name>
    <name type="synonym">Ich</name>
    <dbReference type="NCBI Taxonomy" id="5932"/>
    <lineage>
        <taxon>Eukaryota</taxon>
        <taxon>Sar</taxon>
        <taxon>Alveolata</taxon>
        <taxon>Ciliophora</taxon>
        <taxon>Intramacronucleata</taxon>
        <taxon>Oligohymenophorea</taxon>
        <taxon>Hymenostomatida</taxon>
        <taxon>Ophryoglenina</taxon>
        <taxon>Ichthyophthirius</taxon>
    </lineage>
</organism>
<sequence>MVAQLNSQKSLEIQRKKINQNKEKKITDFFKRLQPNKSIWDSLTPQQIVIQEKYPEINNVVEIFLNEDDNYFKRAKKVILMFRKFNKDAQLELRHQRTSDVFFDIFNEQKPDDLSQKGMQFIYKMIETLLPKANYSEDNKQSLKLMELWANPEILPQKGWIRIIENEQN</sequence>
<dbReference type="GO" id="GO:0032259">
    <property type="term" value="P:methylation"/>
    <property type="evidence" value="ECO:0007669"/>
    <property type="project" value="UniProtKB-KW"/>
</dbReference>
<dbReference type="Proteomes" id="UP000008983">
    <property type="component" value="Unassembled WGS sequence"/>
</dbReference>
<dbReference type="eggNOG" id="ENOG502QZ9V">
    <property type="taxonomic scope" value="Eukaryota"/>
</dbReference>
<name>G0QZE6_ICHMU</name>
<keyword evidence="1" id="KW-0489">Methyltransferase</keyword>
<dbReference type="OMA" id="QWIDHEY"/>
<evidence type="ECO:0000313" key="1">
    <source>
        <dbReference type="EMBL" id="EGR29415.1"/>
    </source>
</evidence>
<protein>
    <submittedName>
        <fullName evidence="1">Methyltransferase mt-, putative</fullName>
    </submittedName>
</protein>
<dbReference type="OrthoDB" id="426718at2759"/>
<dbReference type="EMBL" id="GL984145">
    <property type="protein sequence ID" value="EGR29415.1"/>
    <property type="molecule type" value="Genomic_DNA"/>
</dbReference>
<accession>G0QZE6</accession>
<gene>
    <name evidence="1" type="ORF">IMG5_156080</name>
</gene>
<proteinExistence type="predicted"/>
<reference evidence="1 2" key="1">
    <citation type="submission" date="2011-07" db="EMBL/GenBank/DDBJ databases">
        <authorList>
            <person name="Coyne R."/>
            <person name="Brami D."/>
            <person name="Johnson J."/>
            <person name="Hostetler J."/>
            <person name="Hannick L."/>
            <person name="Clark T."/>
            <person name="Cassidy-Hanley D."/>
            <person name="Inman J."/>
        </authorList>
    </citation>
    <scope>NUCLEOTIDE SEQUENCE [LARGE SCALE GENOMIC DNA]</scope>
    <source>
        <strain evidence="1 2">G5</strain>
    </source>
</reference>
<dbReference type="InParanoid" id="G0QZE6"/>
<keyword evidence="1" id="KW-0808">Transferase</keyword>
<evidence type="ECO:0000313" key="2">
    <source>
        <dbReference type="Proteomes" id="UP000008983"/>
    </source>
</evidence>
<keyword evidence="2" id="KW-1185">Reference proteome</keyword>
<dbReference type="STRING" id="857967.G0QZE6"/>
<dbReference type="GeneID" id="14905517"/>
<dbReference type="GO" id="GO:0008168">
    <property type="term" value="F:methyltransferase activity"/>
    <property type="evidence" value="ECO:0007669"/>
    <property type="project" value="UniProtKB-KW"/>
</dbReference>
<dbReference type="RefSeq" id="XP_004030651.1">
    <property type="nucleotide sequence ID" value="XM_004030603.1"/>
</dbReference>